<accession>A0ABT8NW67</accession>
<protein>
    <recommendedName>
        <fullName evidence="3">Lipoprotein</fullName>
    </recommendedName>
</protein>
<organism evidence="1 2">
    <name type="scientific">Burkholderia orbicola</name>
    <dbReference type="NCBI Taxonomy" id="2978683"/>
    <lineage>
        <taxon>Bacteria</taxon>
        <taxon>Pseudomonadati</taxon>
        <taxon>Pseudomonadota</taxon>
        <taxon>Betaproteobacteria</taxon>
        <taxon>Burkholderiales</taxon>
        <taxon>Burkholderiaceae</taxon>
        <taxon>Burkholderia</taxon>
        <taxon>Burkholderia cepacia complex</taxon>
    </lineage>
</organism>
<name>A0ABT8NW67_9BURK</name>
<dbReference type="EMBL" id="JAUJQL010000012">
    <property type="protein sequence ID" value="MDN7525826.1"/>
    <property type="molecule type" value="Genomic_DNA"/>
</dbReference>
<comment type="caution">
    <text evidence="1">The sequence shown here is derived from an EMBL/GenBank/DDBJ whole genome shotgun (WGS) entry which is preliminary data.</text>
</comment>
<evidence type="ECO:0000313" key="1">
    <source>
        <dbReference type="EMBL" id="MDN7525826.1"/>
    </source>
</evidence>
<keyword evidence="2" id="KW-1185">Reference proteome</keyword>
<proteinExistence type="predicted"/>
<dbReference type="Proteomes" id="UP001172217">
    <property type="component" value="Unassembled WGS sequence"/>
</dbReference>
<reference evidence="1" key="1">
    <citation type="submission" date="2023-07" db="EMBL/GenBank/DDBJ databases">
        <title>A collection of bacterial strains from the Burkholderia cepacia Research Laboratory and Repository.</title>
        <authorList>
            <person name="Lipuma J."/>
            <person name="Spilker T."/>
            <person name="Caverly L."/>
        </authorList>
    </citation>
    <scope>NUCLEOTIDE SEQUENCE</scope>
    <source>
        <strain evidence="1">AU45194</strain>
    </source>
</reference>
<dbReference type="RefSeq" id="WP_226153368.1">
    <property type="nucleotide sequence ID" value="NZ_JAUJQA010000017.1"/>
</dbReference>
<gene>
    <name evidence="1" type="ORF">QZM70_23020</name>
</gene>
<evidence type="ECO:0008006" key="3">
    <source>
        <dbReference type="Google" id="ProtNLM"/>
    </source>
</evidence>
<evidence type="ECO:0000313" key="2">
    <source>
        <dbReference type="Proteomes" id="UP001172217"/>
    </source>
</evidence>
<sequence length="120" mass="13311">MTAADRQIADRTRENMMDVSAGHARRNTVAPRSGTRLVGMIVAFGCLVVAPQLHAERMNHGWDKGNHARMTHQGGRYYDHHRHGGDGYYDGEDDAYAAPPMVYEPAPAPGVSLFIPLRLR</sequence>